<evidence type="ECO:0000313" key="5">
    <source>
        <dbReference type="RefSeq" id="XP_036364564.1"/>
    </source>
</evidence>
<dbReference type="RefSeq" id="XP_036364566.1">
    <property type="nucleotide sequence ID" value="XM_036508673.1"/>
</dbReference>
<dbReference type="AlphaFoldDB" id="A0A7E6F9Y9"/>
<dbReference type="GO" id="GO:0005886">
    <property type="term" value="C:plasma membrane"/>
    <property type="evidence" value="ECO:0007669"/>
    <property type="project" value="UniProtKB-SubCell"/>
</dbReference>
<dbReference type="InterPro" id="IPR001303">
    <property type="entry name" value="Aldolase_II/adducin_N"/>
</dbReference>
<dbReference type="InterPro" id="IPR051017">
    <property type="entry name" value="Aldolase-II_Adducin_sf"/>
</dbReference>
<feature type="compositionally biased region" description="Basic and acidic residues" evidence="2">
    <location>
        <begin position="735"/>
        <end position="745"/>
    </location>
</feature>
<feature type="compositionally biased region" description="Polar residues" evidence="2">
    <location>
        <begin position="1"/>
        <end position="18"/>
    </location>
</feature>
<comment type="similarity">
    <text evidence="1">Belongs to the aldolase class II family. Adducin subfamily.</text>
</comment>
<evidence type="ECO:0000256" key="2">
    <source>
        <dbReference type="SAM" id="MobiDB-lite"/>
    </source>
</evidence>
<dbReference type="SMART" id="SM01007">
    <property type="entry name" value="Aldolase_II"/>
    <property type="match status" value="1"/>
</dbReference>
<dbReference type="Gene3D" id="3.40.225.10">
    <property type="entry name" value="Class II aldolase/adducin N-terminal domain"/>
    <property type="match status" value="1"/>
</dbReference>
<dbReference type="GO" id="GO:0014069">
    <property type="term" value="C:postsynaptic density"/>
    <property type="evidence" value="ECO:0007669"/>
    <property type="project" value="TreeGrafter"/>
</dbReference>
<dbReference type="PANTHER" id="PTHR10672:SF3">
    <property type="entry name" value="PROTEIN HU-LI TAI SHAO"/>
    <property type="match status" value="1"/>
</dbReference>
<organism evidence="4 5">
    <name type="scientific">Octopus sinensis</name>
    <name type="common">East Asian common octopus</name>
    <dbReference type="NCBI Taxonomy" id="2607531"/>
    <lineage>
        <taxon>Eukaryota</taxon>
        <taxon>Metazoa</taxon>
        <taxon>Spiralia</taxon>
        <taxon>Lophotrochozoa</taxon>
        <taxon>Mollusca</taxon>
        <taxon>Cephalopoda</taxon>
        <taxon>Coleoidea</taxon>
        <taxon>Octopodiformes</taxon>
        <taxon>Octopoda</taxon>
        <taxon>Incirrata</taxon>
        <taxon>Octopodidae</taxon>
        <taxon>Octopus</taxon>
    </lineage>
</organism>
<keyword evidence="4" id="KW-1185">Reference proteome</keyword>
<dbReference type="GO" id="GO:0005856">
    <property type="term" value="C:cytoskeleton"/>
    <property type="evidence" value="ECO:0007669"/>
    <property type="project" value="TreeGrafter"/>
</dbReference>
<dbReference type="Pfam" id="PF00596">
    <property type="entry name" value="Aldolase_II"/>
    <property type="match status" value="1"/>
</dbReference>
<accession>A0A7E6F9Y9</accession>
<feature type="compositionally biased region" description="Polar residues" evidence="2">
    <location>
        <begin position="656"/>
        <end position="675"/>
    </location>
</feature>
<evidence type="ECO:0000256" key="1">
    <source>
        <dbReference type="ARBA" id="ARBA00006274"/>
    </source>
</evidence>
<feature type="compositionally biased region" description="Basic residues" evidence="2">
    <location>
        <begin position="755"/>
        <end position="776"/>
    </location>
</feature>
<dbReference type="RefSeq" id="XP_036364565.1">
    <property type="nucleotide sequence ID" value="XM_036508672.1"/>
</dbReference>
<dbReference type="NCBIfam" id="NF005451">
    <property type="entry name" value="PRK07044.1"/>
    <property type="match status" value="1"/>
</dbReference>
<feature type="compositionally biased region" description="Basic and acidic residues" evidence="2">
    <location>
        <begin position="609"/>
        <end position="632"/>
    </location>
</feature>
<dbReference type="SUPFAM" id="SSF53639">
    <property type="entry name" value="AraD/HMP-PK domain-like"/>
    <property type="match status" value="1"/>
</dbReference>
<feature type="region of interest" description="Disordered" evidence="2">
    <location>
        <begin position="1"/>
        <end position="27"/>
    </location>
</feature>
<dbReference type="GO" id="GO:0051015">
    <property type="term" value="F:actin filament binding"/>
    <property type="evidence" value="ECO:0007669"/>
    <property type="project" value="TreeGrafter"/>
</dbReference>
<dbReference type="FunFam" id="3.40.225.10:FF:000013">
    <property type="entry name" value="Class II aldolase"/>
    <property type="match status" value="1"/>
</dbReference>
<evidence type="ECO:0000259" key="3">
    <source>
        <dbReference type="SMART" id="SM01007"/>
    </source>
</evidence>
<sequence>MTETAHQVNGPSSPSSKFIDTINPDDPEYIRQKQRPAVVKEDVKQMEDRRRVSIVLNSEAFREELEQIVHEHMKAGHHPASLALQQITELLLPHSAYRSNSGFRASPVIPILDIRGMESLGYSRQEKILRCKLAACYRLIDFFGWSHGIYNHITARINQEQEHFLLNPFGLLFAEMTASSLVKVDMQGEIVDSGSTSLGINKAGFMLHSAIHQARPDIRCVIHLHTPHAVAVSAMKCGLLPLSQESLICGTISYHEYNGIIVDQEEREKLARSLGPANKVMFLRNHGIVACGESIEEAYHFAFNVMKACDTQIHALPAGLDNLVLVNEETQKKTFTIANQSGGGGVDTSGRKWKTGELEFEALMRMMDNCGFRTGYIYRNPLIRQEKDHANSDIEIPPTSSSFTYVYDGDVDRSKYVSPLRTALERQKQQQYKAGWLTSPNTYKKQEIDEIGTTNPKKITKWVAESSDSTKSVNIKVEKANQFAPQGENPKEFREKQKQIRKDYYEERVHAGPQSKVLEGTTWEEAQKMKDGNLSSASDSVVMIGSASKGIIRRDHQHNAIVYKSLYSPNPFENVSEDELAKYKEKVEGKIIEADSEDTEPAPDGRLISTEERMQQIRSDGVDLKTEAEADHKKRLSTSNQAHPKGSKEDLHDSIPTVTVTPVSAASLPTVSVQRAESERQPHTPEMIQELQRRNLERSKSDRKYGEKRDEEKPGSPAKSDTLRSTDSASGGETLDDRSSKEGSPTKENPSPTKKEKKKKKFRIPSFSKKKKEAKE</sequence>
<feature type="region of interest" description="Disordered" evidence="2">
    <location>
        <begin position="593"/>
        <end position="776"/>
    </location>
</feature>
<dbReference type="Proteomes" id="UP000515154">
    <property type="component" value="Linkage group LG14"/>
</dbReference>
<dbReference type="RefSeq" id="XP_036364564.1">
    <property type="nucleotide sequence ID" value="XM_036508671.1"/>
</dbReference>
<name>A0A7E6F9Y9_9MOLL</name>
<feature type="compositionally biased region" description="Basic and acidic residues" evidence="2">
    <location>
        <begin position="691"/>
        <end position="714"/>
    </location>
</feature>
<evidence type="ECO:0000313" key="6">
    <source>
        <dbReference type="RefSeq" id="XP_036364565.1"/>
    </source>
</evidence>
<feature type="domain" description="Class II aldolase/adducin N-terminal" evidence="3">
    <location>
        <begin position="131"/>
        <end position="313"/>
    </location>
</feature>
<gene>
    <name evidence="5 6 7" type="primary">LOC115218883</name>
</gene>
<evidence type="ECO:0000313" key="4">
    <source>
        <dbReference type="Proteomes" id="UP000515154"/>
    </source>
</evidence>
<reference evidence="5 6" key="1">
    <citation type="submission" date="2025-08" db="UniProtKB">
        <authorList>
            <consortium name="RefSeq"/>
        </authorList>
    </citation>
    <scope>IDENTIFICATION</scope>
</reference>
<evidence type="ECO:0000313" key="7">
    <source>
        <dbReference type="RefSeq" id="XP_036364566.1"/>
    </source>
</evidence>
<dbReference type="PANTHER" id="PTHR10672">
    <property type="entry name" value="ADDUCIN"/>
    <property type="match status" value="1"/>
</dbReference>
<dbReference type="InterPro" id="IPR036409">
    <property type="entry name" value="Aldolase_II/adducin_N_sf"/>
</dbReference>
<proteinExistence type="inferred from homology"/>
<protein>
    <submittedName>
        <fullName evidence="5 6">Alpha-adducin isoform X2</fullName>
    </submittedName>
</protein>